<dbReference type="EMBL" id="AP031322">
    <property type="protein sequence ID" value="BFH74120.1"/>
    <property type="molecule type" value="Genomic_DNA"/>
</dbReference>
<reference evidence="1" key="1">
    <citation type="submission" date="2024-03" db="EMBL/GenBank/DDBJ databases">
        <title>Complete genome sequence of Sulfurisphaera javensis strain KD-1.</title>
        <authorList>
            <person name="Sakai H."/>
            <person name="Nur N."/>
            <person name="Suwanto A."/>
            <person name="Kurosawa N."/>
        </authorList>
    </citation>
    <scope>NUCLEOTIDE SEQUENCE</scope>
    <source>
        <strain evidence="1">KD-1</strain>
    </source>
</reference>
<organism evidence="1">
    <name type="scientific">Sulfurisphaera javensis</name>
    <dbReference type="NCBI Taxonomy" id="2049879"/>
    <lineage>
        <taxon>Archaea</taxon>
        <taxon>Thermoproteota</taxon>
        <taxon>Thermoprotei</taxon>
        <taxon>Sulfolobales</taxon>
        <taxon>Sulfolobaceae</taxon>
        <taxon>Sulfurisphaera</taxon>
    </lineage>
</organism>
<name>A0AAT9GTI8_9CREN</name>
<evidence type="ECO:0000313" key="1">
    <source>
        <dbReference type="EMBL" id="BFH74120.1"/>
    </source>
</evidence>
<sequence length="47" mass="5609">MLKVSNEEIDNYINFYLDKETNLTKFDYVLLSLIISEIVWNRKSAKP</sequence>
<protein>
    <submittedName>
        <fullName evidence="1">Uncharacterized protein</fullName>
    </submittedName>
</protein>
<dbReference type="AlphaFoldDB" id="A0AAT9GTI8"/>
<proteinExistence type="predicted"/>
<dbReference type="RefSeq" id="WP_369609661.1">
    <property type="nucleotide sequence ID" value="NZ_AP031322.1"/>
</dbReference>
<dbReference type="KEGG" id="sjv:SJAV_20640"/>
<accession>A0AAT9GTI8</accession>
<gene>
    <name evidence="1" type="ORF">SJAV_20640</name>
</gene>
<dbReference type="GeneID" id="92355012"/>